<organism evidence="8 9">
    <name type="scientific">Edhazardia aedis (strain USNM 41457)</name>
    <name type="common">Microsporidian parasite</name>
    <dbReference type="NCBI Taxonomy" id="1003232"/>
    <lineage>
        <taxon>Eukaryota</taxon>
        <taxon>Fungi</taxon>
        <taxon>Fungi incertae sedis</taxon>
        <taxon>Microsporidia</taxon>
        <taxon>Edhazardia</taxon>
    </lineage>
</organism>
<gene>
    <name evidence="8" type="ORF">EDEG_02855</name>
</gene>
<comment type="subcellular location">
    <subcellularLocation>
        <location evidence="1">Nucleus</location>
    </subcellularLocation>
</comment>
<evidence type="ECO:0000313" key="8">
    <source>
        <dbReference type="EMBL" id="EJW02746.1"/>
    </source>
</evidence>
<evidence type="ECO:0000256" key="4">
    <source>
        <dbReference type="ARBA" id="ARBA00023242"/>
    </source>
</evidence>
<evidence type="ECO:0000256" key="6">
    <source>
        <dbReference type="SAM" id="MobiDB-lite"/>
    </source>
</evidence>
<evidence type="ECO:0000256" key="5">
    <source>
        <dbReference type="RuleBase" id="RU004020"/>
    </source>
</evidence>
<dbReference type="InterPro" id="IPR036390">
    <property type="entry name" value="WH_DNA-bd_sf"/>
</dbReference>
<keyword evidence="3" id="KW-0238">DNA-binding</keyword>
<dbReference type="SMART" id="SM00415">
    <property type="entry name" value="HSF"/>
    <property type="match status" value="1"/>
</dbReference>
<feature type="domain" description="HSF-type DNA-binding" evidence="7">
    <location>
        <begin position="22"/>
        <end position="117"/>
    </location>
</feature>
<name>J9D4L4_EDHAE</name>
<dbReference type="GO" id="GO:0005634">
    <property type="term" value="C:nucleus"/>
    <property type="evidence" value="ECO:0007669"/>
    <property type="project" value="UniProtKB-SubCell"/>
</dbReference>
<dbReference type="HOGENOM" id="CLU_834261_0_0_1"/>
<evidence type="ECO:0000313" key="9">
    <source>
        <dbReference type="Proteomes" id="UP000003163"/>
    </source>
</evidence>
<comment type="caution">
    <text evidence="8">The sequence shown here is derived from an EMBL/GenBank/DDBJ whole genome shotgun (WGS) entry which is preliminary data.</text>
</comment>
<dbReference type="Pfam" id="PF00447">
    <property type="entry name" value="HSF_DNA-bind"/>
    <property type="match status" value="1"/>
</dbReference>
<protein>
    <recommendedName>
        <fullName evidence="7">HSF-type DNA-binding domain-containing protein</fullName>
    </recommendedName>
</protein>
<dbReference type="Gene3D" id="1.10.10.10">
    <property type="entry name" value="Winged helix-like DNA-binding domain superfamily/Winged helix DNA-binding domain"/>
    <property type="match status" value="1"/>
</dbReference>
<dbReference type="GO" id="GO:0043565">
    <property type="term" value="F:sequence-specific DNA binding"/>
    <property type="evidence" value="ECO:0007669"/>
    <property type="project" value="InterPro"/>
</dbReference>
<evidence type="ECO:0000256" key="2">
    <source>
        <dbReference type="ARBA" id="ARBA00006403"/>
    </source>
</evidence>
<feature type="region of interest" description="Disordered" evidence="6">
    <location>
        <begin position="284"/>
        <end position="333"/>
    </location>
</feature>
<sequence length="333" mass="38407">MAQDLMAATKDTMENLALQKGKIQKFIKRLYNATNDDSISEITWSNDGKTVFIPNKEKFKANAMGHISKAKEYTAFIRSLHHYGFFKLKRAEDESDEYYHKLFYKGCEDQLASIKRVNERGRSLIGDVKALKEEIAYLYRELTTQQQLIYDLTNELLNSQNHLKDIKLTTQSIVEFLSHIFSLGFTSGKNHLALENNLTKMRAGLNIKEPILGQTKEINSLKNEPNNLFGHYNIFNSKRQKLNDEADRKIEFSGISPAPLRKIPAISHLKRNLDGSLLKLQKKSSLEKNELNSSKKSVDENKPPKHFSMPSFDFNNDQNDKKHDDEDPPYMLF</sequence>
<evidence type="ECO:0000259" key="7">
    <source>
        <dbReference type="SMART" id="SM00415"/>
    </source>
</evidence>
<keyword evidence="4" id="KW-0539">Nucleus</keyword>
<reference evidence="8 9" key="1">
    <citation type="submission" date="2011-08" db="EMBL/GenBank/DDBJ databases">
        <authorList>
            <person name="Liu Z.J."/>
            <person name="Shi F.L."/>
            <person name="Lu J.Q."/>
            <person name="Li M."/>
            <person name="Wang Z.L."/>
        </authorList>
    </citation>
    <scope>NUCLEOTIDE SEQUENCE [LARGE SCALE GENOMIC DNA]</scope>
    <source>
        <strain evidence="8 9">USNM 41457</strain>
    </source>
</reference>
<dbReference type="EMBL" id="AFBI03000058">
    <property type="protein sequence ID" value="EJW02746.1"/>
    <property type="molecule type" value="Genomic_DNA"/>
</dbReference>
<dbReference type="PANTHER" id="PTHR10015:SF427">
    <property type="entry name" value="HEAT SHOCK FACTOR PROTEIN"/>
    <property type="match status" value="1"/>
</dbReference>
<dbReference type="OrthoDB" id="60033at2759"/>
<proteinExistence type="inferred from homology"/>
<comment type="similarity">
    <text evidence="2 5">Belongs to the HSF family.</text>
</comment>
<dbReference type="SUPFAM" id="SSF46785">
    <property type="entry name" value="Winged helix' DNA-binding domain"/>
    <property type="match status" value="1"/>
</dbReference>
<evidence type="ECO:0000256" key="1">
    <source>
        <dbReference type="ARBA" id="ARBA00004123"/>
    </source>
</evidence>
<evidence type="ECO:0000256" key="3">
    <source>
        <dbReference type="ARBA" id="ARBA00023125"/>
    </source>
</evidence>
<dbReference type="AlphaFoldDB" id="J9D4L4"/>
<dbReference type="Proteomes" id="UP000003163">
    <property type="component" value="Unassembled WGS sequence"/>
</dbReference>
<reference evidence="9" key="2">
    <citation type="submission" date="2015-07" db="EMBL/GenBank/DDBJ databases">
        <title>Contrasting host-pathogen interactions and genome evolution in two generalist and specialist microsporidian pathogens of mosquitoes.</title>
        <authorList>
            <consortium name="The Broad Institute Genomics Platform"/>
            <consortium name="The Broad Institute Genome Sequencing Center for Infectious Disease"/>
            <person name="Cuomo C.A."/>
            <person name="Sanscrainte N.D."/>
            <person name="Goldberg J.M."/>
            <person name="Heiman D."/>
            <person name="Young S."/>
            <person name="Zeng Q."/>
            <person name="Becnel J.J."/>
            <person name="Birren B.W."/>
        </authorList>
    </citation>
    <scope>NUCLEOTIDE SEQUENCE [LARGE SCALE GENOMIC DNA]</scope>
    <source>
        <strain evidence="9">USNM 41457</strain>
    </source>
</reference>
<dbReference type="InterPro" id="IPR000232">
    <property type="entry name" value="HSF_DNA-bd"/>
</dbReference>
<dbReference type="STRING" id="1003232.J9D4L4"/>
<dbReference type="VEuPathDB" id="MicrosporidiaDB:EDEG_02855"/>
<dbReference type="InterPro" id="IPR036388">
    <property type="entry name" value="WH-like_DNA-bd_sf"/>
</dbReference>
<accession>J9D4L4</accession>
<dbReference type="GO" id="GO:0003700">
    <property type="term" value="F:DNA-binding transcription factor activity"/>
    <property type="evidence" value="ECO:0007669"/>
    <property type="project" value="InterPro"/>
</dbReference>
<dbReference type="InParanoid" id="J9D4L4"/>
<keyword evidence="9" id="KW-1185">Reference proteome</keyword>
<dbReference type="PANTHER" id="PTHR10015">
    <property type="entry name" value="HEAT SHOCK TRANSCRIPTION FACTOR"/>
    <property type="match status" value="1"/>
</dbReference>